<feature type="transmembrane region" description="Helical" evidence="1">
    <location>
        <begin position="6"/>
        <end position="28"/>
    </location>
</feature>
<dbReference type="RefSeq" id="WP_006418914.1">
    <property type="nucleotide sequence ID" value="NZ_AENN01000017.1"/>
</dbReference>
<keyword evidence="1" id="KW-0812">Transmembrane</keyword>
<accession>E4KR18</accession>
<gene>
    <name evidence="2" type="ORF">HMPREF9257_0731</name>
</gene>
<comment type="caution">
    <text evidence="2">The sequence shown here is derived from an EMBL/GenBank/DDBJ whole genome shotgun (WGS) entry which is preliminary data.</text>
</comment>
<sequence length="115" mass="12392">MSKRSYQLVGIFLGATVVIAGAALYLYLDESAREKVEGALNREKAKYFIRNKLNGSPALVNAVDKLSDAEITTLVKLSDSATDAKDAAVDSLSDFIDRAKAAGNQVSDKVADYFK</sequence>
<evidence type="ECO:0000313" key="2">
    <source>
        <dbReference type="EMBL" id="EFR30754.1"/>
    </source>
</evidence>
<evidence type="ECO:0000256" key="1">
    <source>
        <dbReference type="SAM" id="Phobius"/>
    </source>
</evidence>
<dbReference type="STRING" id="908337.HMPREF9257_0731"/>
<protein>
    <submittedName>
        <fullName evidence="2">Uncharacterized protein</fullName>
    </submittedName>
</protein>
<proteinExistence type="predicted"/>
<dbReference type="OrthoDB" id="2139228at2"/>
<dbReference type="EMBL" id="AENN01000017">
    <property type="protein sequence ID" value="EFR30754.1"/>
    <property type="molecule type" value="Genomic_DNA"/>
</dbReference>
<reference evidence="2 3" key="1">
    <citation type="submission" date="2010-10" db="EMBL/GenBank/DDBJ databases">
        <authorList>
            <person name="Durkin A.S."/>
            <person name="Madupu R."/>
            <person name="Torralba M."/>
            <person name="Gillis M."/>
            <person name="Methe B."/>
            <person name="Sutton G."/>
            <person name="Nelson K.E."/>
        </authorList>
    </citation>
    <scope>NUCLEOTIDE SEQUENCE [LARGE SCALE GENOMIC DNA]</scope>
    <source>
        <strain evidence="2 3">ACS-139-V-Col8</strain>
    </source>
</reference>
<dbReference type="eggNOG" id="ENOG5033F2E">
    <property type="taxonomic scope" value="Bacteria"/>
</dbReference>
<dbReference type="AlphaFoldDB" id="E4KR18"/>
<keyword evidence="3" id="KW-1185">Reference proteome</keyword>
<keyword evidence="1" id="KW-0472">Membrane</keyword>
<organism evidence="2 3">
    <name type="scientific">Eremococcus coleocola ACS-139-V-Col8</name>
    <dbReference type="NCBI Taxonomy" id="908337"/>
    <lineage>
        <taxon>Bacteria</taxon>
        <taxon>Bacillati</taxon>
        <taxon>Bacillota</taxon>
        <taxon>Bacilli</taxon>
        <taxon>Lactobacillales</taxon>
        <taxon>Aerococcaceae</taxon>
        <taxon>Eremococcus</taxon>
    </lineage>
</organism>
<keyword evidence="1" id="KW-1133">Transmembrane helix</keyword>
<name>E4KR18_9LACT</name>
<dbReference type="Proteomes" id="UP000005990">
    <property type="component" value="Unassembled WGS sequence"/>
</dbReference>
<evidence type="ECO:0000313" key="3">
    <source>
        <dbReference type="Proteomes" id="UP000005990"/>
    </source>
</evidence>